<comment type="subcellular location">
    <subcellularLocation>
        <location evidence="1 6">Cell membrane</location>
        <topology evidence="1 6">Multi-pass membrane protein</topology>
    </subcellularLocation>
</comment>
<keyword evidence="4 6" id="KW-1133">Transmembrane helix</keyword>
<evidence type="ECO:0000256" key="4">
    <source>
        <dbReference type="ARBA" id="ARBA00022989"/>
    </source>
</evidence>
<dbReference type="Pfam" id="PF02687">
    <property type="entry name" value="FtsX"/>
    <property type="match status" value="1"/>
</dbReference>
<accession>A0A1D4JAH8</accession>
<evidence type="ECO:0000313" key="10">
    <source>
        <dbReference type="Proteomes" id="UP000095412"/>
    </source>
</evidence>
<feature type="transmembrane region" description="Helical" evidence="6">
    <location>
        <begin position="152"/>
        <end position="175"/>
    </location>
</feature>
<evidence type="ECO:0000313" key="8">
    <source>
        <dbReference type="EMBL" id="SCS40424.1"/>
    </source>
</evidence>
<feature type="transmembrane region" description="Helical" evidence="6">
    <location>
        <begin position="100"/>
        <end position="122"/>
    </location>
</feature>
<dbReference type="Proteomes" id="UP000095412">
    <property type="component" value="Unassembled WGS sequence"/>
</dbReference>
<comment type="similarity">
    <text evidence="6">Belongs to the ABC-4 integral membrane protein family.</text>
</comment>
<dbReference type="Proteomes" id="UP000095768">
    <property type="component" value="Unassembled WGS sequence"/>
</dbReference>
<dbReference type="PANTHER" id="PTHR46795:SF3">
    <property type="entry name" value="ABC TRANSPORTER PERMEASE"/>
    <property type="match status" value="1"/>
</dbReference>
<dbReference type="InterPro" id="IPR027022">
    <property type="entry name" value="ABC_permease_BceB-typ"/>
</dbReference>
<dbReference type="InterPro" id="IPR052536">
    <property type="entry name" value="ABC-4_Integral_Memb_Prot"/>
</dbReference>
<proteinExistence type="inferred from homology"/>
<feature type="domain" description="ABC3 transporter permease C-terminal" evidence="7">
    <location>
        <begin position="61"/>
        <end position="178"/>
    </location>
</feature>
<protein>
    <submittedName>
        <fullName evidence="9">ABC transporter permease</fullName>
    </submittedName>
</protein>
<dbReference type="EMBL" id="FMPI01000002">
    <property type="protein sequence ID" value="SCS40424.1"/>
    <property type="molecule type" value="Genomic_DNA"/>
</dbReference>
<keyword evidence="6" id="KW-0813">Transport</keyword>
<keyword evidence="3 6" id="KW-0812">Transmembrane</keyword>
<keyword evidence="5 6" id="KW-0472">Membrane</keyword>
<evidence type="ECO:0000256" key="3">
    <source>
        <dbReference type="ARBA" id="ARBA00022692"/>
    </source>
</evidence>
<dbReference type="OrthoDB" id="1705903at2"/>
<evidence type="ECO:0000313" key="9">
    <source>
        <dbReference type="EMBL" id="SCS58795.1"/>
    </source>
</evidence>
<dbReference type="EMBL" id="FMPG01000002">
    <property type="protein sequence ID" value="SCS58795.1"/>
    <property type="molecule type" value="Genomic_DNA"/>
</dbReference>
<evidence type="ECO:0000259" key="7">
    <source>
        <dbReference type="Pfam" id="PF02687"/>
    </source>
</evidence>
<dbReference type="AlphaFoldDB" id="A0A1D4JAH8"/>
<evidence type="ECO:0000256" key="2">
    <source>
        <dbReference type="ARBA" id="ARBA00022475"/>
    </source>
</evidence>
<organism evidence="9 11">
    <name type="scientific">Staphylococcus caeli</name>
    <dbReference type="NCBI Taxonomy" id="2201815"/>
    <lineage>
        <taxon>Bacteria</taxon>
        <taxon>Bacillati</taxon>
        <taxon>Bacillota</taxon>
        <taxon>Bacilli</taxon>
        <taxon>Bacillales</taxon>
        <taxon>Staphylococcaceae</taxon>
        <taxon>Staphylococcus</taxon>
    </lineage>
</organism>
<evidence type="ECO:0000256" key="1">
    <source>
        <dbReference type="ARBA" id="ARBA00004651"/>
    </source>
</evidence>
<feature type="transmembrane region" description="Helical" evidence="6">
    <location>
        <begin position="59"/>
        <end position="80"/>
    </location>
</feature>
<reference evidence="9 11" key="1">
    <citation type="submission" date="2016-09" db="EMBL/GenBank/DDBJ databases">
        <authorList>
            <consortium name="Pathogen Informatics"/>
        </authorList>
    </citation>
    <scope>NUCLEOTIDE SEQUENCE [LARGE SCALE GENOMIC DNA]</scope>
    <source>
        <strain evidence="9 11">82B</strain>
    </source>
</reference>
<gene>
    <name evidence="9" type="ORF">SAMEA2297795_00759</name>
    <name evidence="8" type="ORF">SAMEA2297796_00436</name>
</gene>
<feature type="transmembrane region" description="Helical" evidence="6">
    <location>
        <begin position="229"/>
        <end position="249"/>
    </location>
</feature>
<dbReference type="PANTHER" id="PTHR46795">
    <property type="entry name" value="ABC TRANSPORTER PERMEASE-RELATED-RELATED"/>
    <property type="match status" value="1"/>
</dbReference>
<name>A0A1D4JAH8_9STAP</name>
<evidence type="ECO:0000256" key="6">
    <source>
        <dbReference type="PIRNR" id="PIRNR018968"/>
    </source>
</evidence>
<keyword evidence="10" id="KW-1185">Reference proteome</keyword>
<feature type="transmembrane region" description="Helical" evidence="6">
    <location>
        <begin position="509"/>
        <end position="533"/>
    </location>
</feature>
<feature type="transmembrane region" description="Helical" evidence="6">
    <location>
        <begin position="287"/>
        <end position="309"/>
    </location>
</feature>
<evidence type="ECO:0000256" key="5">
    <source>
        <dbReference type="ARBA" id="ARBA00023136"/>
    </source>
</evidence>
<feature type="transmembrane region" description="Helical" evidence="6">
    <location>
        <begin position="567"/>
        <end position="586"/>
    </location>
</feature>
<dbReference type="RefSeq" id="WP_069994574.1">
    <property type="nucleotide sequence ID" value="NZ_FMPG01000002.1"/>
</dbReference>
<dbReference type="GO" id="GO:0055085">
    <property type="term" value="P:transmembrane transport"/>
    <property type="evidence" value="ECO:0007669"/>
    <property type="project" value="UniProtKB-UniRule"/>
</dbReference>
<reference evidence="8 10" key="2">
    <citation type="submission" date="2016-09" db="EMBL/GenBank/DDBJ databases">
        <authorList>
            <consortium name="Pathogen Informatics"/>
            <person name="Sun Q."/>
            <person name="Inoue M."/>
        </authorList>
    </citation>
    <scope>NUCLEOTIDE SEQUENCE [LARGE SCALE GENOMIC DNA]</scope>
    <source>
        <strain evidence="8 10">82C</strain>
    </source>
</reference>
<feature type="transmembrane region" description="Helical" evidence="6">
    <location>
        <begin position="196"/>
        <end position="217"/>
    </location>
</feature>
<evidence type="ECO:0000313" key="11">
    <source>
        <dbReference type="Proteomes" id="UP000095768"/>
    </source>
</evidence>
<dbReference type="InterPro" id="IPR003838">
    <property type="entry name" value="ABC3_permease_C"/>
</dbReference>
<feature type="transmembrane region" description="Helical" evidence="6">
    <location>
        <begin position="598"/>
        <end position="621"/>
    </location>
</feature>
<keyword evidence="2 6" id="KW-1003">Cell membrane</keyword>
<dbReference type="GO" id="GO:0005886">
    <property type="term" value="C:plasma membrane"/>
    <property type="evidence" value="ECO:0007669"/>
    <property type="project" value="UniProtKB-SubCell"/>
</dbReference>
<dbReference type="PIRSF" id="PIRSF018968">
    <property type="entry name" value="ABC_permease_BceB"/>
    <property type="match status" value="1"/>
</dbReference>
<feature type="transmembrane region" description="Helical" evidence="6">
    <location>
        <begin position="18"/>
        <end position="38"/>
    </location>
</feature>
<sequence>MSFNQIVLKNLRQNVRHYAMYIFSLIVSIVLYFSFVTLKYTDSINNENSMKIISKGSEIGAYFLFAIIIVFLMYANQLFIKRRTREFALYQLIGLTRGNILRMITIEQIAMFVMTTLVGMVVGVFGSKILLMIVLKILGISTSVSLTFQFPAVIQTCLLVVIALLLILIQSFIFLRRRSILSMMNDSSKSEASKNNVSILEICSGILGIVMILFGYYMATEMFGKFVNLFMFAPFIILFLTVVGAYLFFRSSVSVIFKTLKRSKRGKVSITDVVFTSSIMHRMKKNALSLTIIATISAVTVTVLCFGAISKATIDDNLKLTSPQDFNFSKKHQAEQFEKKLEQAHIGFNNKYKEVSEFKVTKDSFFKKGQSIAGPQAINLFVTSNEYINDKAVKGSNAKMVNLAAGGGIIKYNDEGEIQLNSQPKQVFNVKDATKDVYFSSQTSFAGPVMVVSAEKYNQIKPDAKETQPQYGYDLKHQSDWKQANKIAKSINPHILPQKVAHQDMNDSIGIVLFVTSFLGLAFLVAAGCIVYIKQMDETEDELPNFRILRKIGYTHQDMLKGLGLKVAFNFGLPLIVSLLHAYFAAKAFMSLMGGATMLPIYIVMIIYSIIYAIFAIMAFIHSSRVVKHSI</sequence>